<keyword evidence="14" id="KW-1185">Reference proteome</keyword>
<keyword evidence="7 12" id="KW-0560">Oxidoreductase</keyword>
<comment type="cofactor">
    <cofactor evidence="11">
        <name>heme</name>
        <dbReference type="ChEBI" id="CHEBI:30413"/>
    </cofactor>
</comment>
<dbReference type="InterPro" id="IPR036396">
    <property type="entry name" value="Cyt_P450_sf"/>
</dbReference>
<evidence type="ECO:0000256" key="3">
    <source>
        <dbReference type="ARBA" id="ARBA00022617"/>
    </source>
</evidence>
<keyword evidence="3 11" id="KW-0349">Heme</keyword>
<keyword evidence="5 11" id="KW-0479">Metal-binding</keyword>
<feature type="binding site" description="axial binding residue" evidence="11">
    <location>
        <position position="451"/>
    </location>
    <ligand>
        <name>heme</name>
        <dbReference type="ChEBI" id="CHEBI:30413"/>
    </ligand>
    <ligandPart>
        <name>Fe</name>
        <dbReference type="ChEBI" id="CHEBI:18248"/>
    </ligandPart>
</feature>
<evidence type="ECO:0000256" key="2">
    <source>
        <dbReference type="ARBA" id="ARBA00010617"/>
    </source>
</evidence>
<organism evidence="13 14">
    <name type="scientific">Lithospermum erythrorhizon</name>
    <name type="common">Purple gromwell</name>
    <name type="synonym">Lithospermum officinale var. erythrorhizon</name>
    <dbReference type="NCBI Taxonomy" id="34254"/>
    <lineage>
        <taxon>Eukaryota</taxon>
        <taxon>Viridiplantae</taxon>
        <taxon>Streptophyta</taxon>
        <taxon>Embryophyta</taxon>
        <taxon>Tracheophyta</taxon>
        <taxon>Spermatophyta</taxon>
        <taxon>Magnoliopsida</taxon>
        <taxon>eudicotyledons</taxon>
        <taxon>Gunneridae</taxon>
        <taxon>Pentapetalae</taxon>
        <taxon>asterids</taxon>
        <taxon>lamiids</taxon>
        <taxon>Boraginales</taxon>
        <taxon>Boraginaceae</taxon>
        <taxon>Boraginoideae</taxon>
        <taxon>Lithospermeae</taxon>
        <taxon>Lithospermum</taxon>
    </lineage>
</organism>
<evidence type="ECO:0000313" key="13">
    <source>
        <dbReference type="EMBL" id="GAA0138252.1"/>
    </source>
</evidence>
<evidence type="ECO:0000256" key="11">
    <source>
        <dbReference type="PIRSR" id="PIRSR602401-1"/>
    </source>
</evidence>
<dbReference type="InterPro" id="IPR017972">
    <property type="entry name" value="Cyt_P450_CS"/>
</dbReference>
<keyword evidence="9 12" id="KW-0503">Monooxygenase</keyword>
<dbReference type="PANTHER" id="PTHR47950">
    <property type="entry name" value="CYTOCHROME P450, FAMILY 76, SUBFAMILY C, POLYPEPTIDE 5-RELATED"/>
    <property type="match status" value="1"/>
</dbReference>
<protein>
    <submittedName>
        <fullName evidence="13">Oxygenase</fullName>
    </submittedName>
</protein>
<dbReference type="PROSITE" id="PS00086">
    <property type="entry name" value="CYTOCHROME_P450"/>
    <property type="match status" value="1"/>
</dbReference>
<dbReference type="FunFam" id="1.10.630.10:FF:000007">
    <property type="entry name" value="Cytochrome P450 76C4"/>
    <property type="match status" value="1"/>
</dbReference>
<comment type="similarity">
    <text evidence="2 12">Belongs to the cytochrome P450 family.</text>
</comment>
<evidence type="ECO:0000256" key="6">
    <source>
        <dbReference type="ARBA" id="ARBA00022989"/>
    </source>
</evidence>
<dbReference type="GO" id="GO:0004497">
    <property type="term" value="F:monooxygenase activity"/>
    <property type="evidence" value="ECO:0007669"/>
    <property type="project" value="UniProtKB-KW"/>
</dbReference>
<evidence type="ECO:0000256" key="4">
    <source>
        <dbReference type="ARBA" id="ARBA00022692"/>
    </source>
</evidence>
<dbReference type="InterPro" id="IPR001128">
    <property type="entry name" value="Cyt_P450"/>
</dbReference>
<keyword evidence="6" id="KW-1133">Transmembrane helix</keyword>
<evidence type="ECO:0000256" key="7">
    <source>
        <dbReference type="ARBA" id="ARBA00023002"/>
    </source>
</evidence>
<proteinExistence type="inferred from homology"/>
<evidence type="ECO:0000256" key="10">
    <source>
        <dbReference type="ARBA" id="ARBA00023136"/>
    </source>
</evidence>
<sequence length="509" mass="57659">MDYLITSLGFLFGSILLHALVTISRSFSKNKKSKKLPNPPGPTPLPIIGHLHLLGEHYHKSLADLAKTYGPIMTLKLGFLNYVAITSPAMAKQVLQKKDLEFSGKWVAKALHAHDQYKYSVVMLPVEARWRSLRRSMNSAIFSGARLDVTEHVRENTIQELLDYCKSYSLRNEAVDLSVAAFMTTLNSLTSAIFSKNVMDPNLESSIRDMRDVMWNIAIEAGAPNLADYFHFIKFDIQGVTRRLTNHFSRVLELIIDPIDERIQQRDSKGGIEKKNKYNDALDLLLSIIDENPQDLDRTHMERLFLDLFIAGSDTTSSTLEWAMAELMKNPETMKLAKEELARVVGKGKPIKERDVDNLPYLQCVLKETLRLHPPVPTLIPRLLKERDVELCGYTIPKGSKVIVNVWGISHDPNVWKDPLAFKPERFQESDLEVRGLDFELLPFGSGRRICPGLPFARRLLPVAIGSMINSFDWELEDGMKPEELDMEVKVGLTLKKAQALRAVPKPMS</sequence>
<dbReference type="SUPFAM" id="SSF48264">
    <property type="entry name" value="Cytochrome P450"/>
    <property type="match status" value="1"/>
</dbReference>
<dbReference type="PRINTS" id="PR00463">
    <property type="entry name" value="EP450I"/>
</dbReference>
<dbReference type="GO" id="GO:0005506">
    <property type="term" value="F:iron ion binding"/>
    <property type="evidence" value="ECO:0007669"/>
    <property type="project" value="InterPro"/>
</dbReference>
<dbReference type="PANTHER" id="PTHR47950:SF4">
    <property type="entry name" value="GERANIOL 8-HYDROXYLASE-LIKE"/>
    <property type="match status" value="1"/>
</dbReference>
<dbReference type="PRINTS" id="PR00385">
    <property type="entry name" value="P450"/>
</dbReference>
<dbReference type="InterPro" id="IPR002401">
    <property type="entry name" value="Cyt_P450_E_grp-I"/>
</dbReference>
<accession>A0AAV3NKJ2</accession>
<evidence type="ECO:0000256" key="9">
    <source>
        <dbReference type="ARBA" id="ARBA00023033"/>
    </source>
</evidence>
<gene>
    <name evidence="13" type="ORF">LIER_00033</name>
</gene>
<dbReference type="GO" id="GO:0016705">
    <property type="term" value="F:oxidoreductase activity, acting on paired donors, with incorporation or reduction of molecular oxygen"/>
    <property type="evidence" value="ECO:0007669"/>
    <property type="project" value="InterPro"/>
</dbReference>
<comment type="subcellular location">
    <subcellularLocation>
        <location evidence="1">Membrane</location>
    </subcellularLocation>
</comment>
<dbReference type="EMBL" id="BAABME010000002">
    <property type="protein sequence ID" value="GAA0138252.1"/>
    <property type="molecule type" value="Genomic_DNA"/>
</dbReference>
<dbReference type="GO" id="GO:0020037">
    <property type="term" value="F:heme binding"/>
    <property type="evidence" value="ECO:0007669"/>
    <property type="project" value="InterPro"/>
</dbReference>
<dbReference type="CDD" id="cd11073">
    <property type="entry name" value="CYP76-like"/>
    <property type="match status" value="1"/>
</dbReference>
<dbReference type="Pfam" id="PF00067">
    <property type="entry name" value="p450"/>
    <property type="match status" value="1"/>
</dbReference>
<evidence type="ECO:0000256" key="8">
    <source>
        <dbReference type="ARBA" id="ARBA00023004"/>
    </source>
</evidence>
<evidence type="ECO:0000256" key="12">
    <source>
        <dbReference type="RuleBase" id="RU000461"/>
    </source>
</evidence>
<dbReference type="Proteomes" id="UP001454036">
    <property type="component" value="Unassembled WGS sequence"/>
</dbReference>
<evidence type="ECO:0000256" key="5">
    <source>
        <dbReference type="ARBA" id="ARBA00022723"/>
    </source>
</evidence>
<dbReference type="GO" id="GO:0016020">
    <property type="term" value="C:membrane"/>
    <property type="evidence" value="ECO:0007669"/>
    <property type="project" value="UniProtKB-SubCell"/>
</dbReference>
<dbReference type="Gene3D" id="1.10.630.10">
    <property type="entry name" value="Cytochrome P450"/>
    <property type="match status" value="1"/>
</dbReference>
<keyword evidence="10" id="KW-0472">Membrane</keyword>
<evidence type="ECO:0000256" key="1">
    <source>
        <dbReference type="ARBA" id="ARBA00004370"/>
    </source>
</evidence>
<comment type="caution">
    <text evidence="13">The sequence shown here is derived from an EMBL/GenBank/DDBJ whole genome shotgun (WGS) entry which is preliminary data.</text>
</comment>
<evidence type="ECO:0000313" key="14">
    <source>
        <dbReference type="Proteomes" id="UP001454036"/>
    </source>
</evidence>
<name>A0AAV3NKJ2_LITER</name>
<reference evidence="13 14" key="1">
    <citation type="submission" date="2024-01" db="EMBL/GenBank/DDBJ databases">
        <title>The complete chloroplast genome sequence of Lithospermum erythrorhizon: insights into the phylogenetic relationship among Boraginaceae species and the maternal lineages of purple gromwells.</title>
        <authorList>
            <person name="Okada T."/>
            <person name="Watanabe K."/>
        </authorList>
    </citation>
    <scope>NUCLEOTIDE SEQUENCE [LARGE SCALE GENOMIC DNA]</scope>
</reference>
<keyword evidence="8 11" id="KW-0408">Iron</keyword>
<dbReference type="AlphaFoldDB" id="A0AAV3NKJ2"/>
<keyword evidence="4" id="KW-0812">Transmembrane</keyword>